<keyword evidence="3 6" id="KW-0326">Glycosidase</keyword>
<feature type="domain" description="LysM" evidence="5">
    <location>
        <begin position="229"/>
        <end position="273"/>
    </location>
</feature>
<feature type="domain" description="LysM" evidence="5">
    <location>
        <begin position="351"/>
        <end position="395"/>
    </location>
</feature>
<dbReference type="InterPro" id="IPR036779">
    <property type="entry name" value="LysM_dom_sf"/>
</dbReference>
<dbReference type="AlphaFoldDB" id="A0A6N3ES98"/>
<dbReference type="InterPro" id="IPR018077">
    <property type="entry name" value="Glyco_hydro_fam25_subgr"/>
</dbReference>
<dbReference type="GO" id="GO:0003796">
    <property type="term" value="F:lysozyme activity"/>
    <property type="evidence" value="ECO:0007669"/>
    <property type="project" value="UniProtKB-EC"/>
</dbReference>
<dbReference type="PROSITE" id="PS51782">
    <property type="entry name" value="LYSM"/>
    <property type="match status" value="4"/>
</dbReference>
<accession>A0A6N3ES98</accession>
<dbReference type="SMART" id="SM00257">
    <property type="entry name" value="LysM"/>
    <property type="match status" value="4"/>
</dbReference>
<dbReference type="EMBL" id="CACRUE010000039">
    <property type="protein sequence ID" value="VYU42614.1"/>
    <property type="molecule type" value="Genomic_DNA"/>
</dbReference>
<organism evidence="6">
    <name type="scientific">Intestinibacter bartlettii</name>
    <dbReference type="NCBI Taxonomy" id="261299"/>
    <lineage>
        <taxon>Bacteria</taxon>
        <taxon>Bacillati</taxon>
        <taxon>Bacillota</taxon>
        <taxon>Clostridia</taxon>
        <taxon>Peptostreptococcales</taxon>
        <taxon>Peptostreptococcaceae</taxon>
        <taxon>Intestinibacter</taxon>
    </lineage>
</organism>
<protein>
    <submittedName>
        <fullName evidence="6">Autolytic lysozyme</fullName>
        <ecNumber evidence="6">3.2.1.17</ecNumber>
    </submittedName>
</protein>
<comment type="similarity">
    <text evidence="1">Belongs to the glycosyl hydrolase 25 family.</text>
</comment>
<dbReference type="CDD" id="cd06525">
    <property type="entry name" value="GH25_Lyc-like"/>
    <property type="match status" value="1"/>
</dbReference>
<dbReference type="SUPFAM" id="SSF51445">
    <property type="entry name" value="(Trans)glycosidases"/>
    <property type="match status" value="1"/>
</dbReference>
<name>A0A6N3ES98_9FIRM</name>
<evidence type="ECO:0000259" key="5">
    <source>
        <dbReference type="PROSITE" id="PS51782"/>
    </source>
</evidence>
<evidence type="ECO:0000313" key="6">
    <source>
        <dbReference type="EMBL" id="VYU42614.1"/>
    </source>
</evidence>
<dbReference type="GO" id="GO:0009253">
    <property type="term" value="P:peptidoglycan catabolic process"/>
    <property type="evidence" value="ECO:0007669"/>
    <property type="project" value="InterPro"/>
</dbReference>
<dbReference type="EC" id="3.2.1.17" evidence="6"/>
<dbReference type="PROSITE" id="PS51904">
    <property type="entry name" value="GLYCOSYL_HYDROL_F25_2"/>
    <property type="match status" value="1"/>
</dbReference>
<dbReference type="CDD" id="cd00118">
    <property type="entry name" value="LysM"/>
    <property type="match status" value="4"/>
</dbReference>
<gene>
    <name evidence="6" type="primary">lyc_2</name>
    <name evidence="6" type="ORF">IBLFYP30_02636</name>
</gene>
<keyword evidence="2 6" id="KW-0378">Hydrolase</keyword>
<evidence type="ECO:0000256" key="1">
    <source>
        <dbReference type="ARBA" id="ARBA00010646"/>
    </source>
</evidence>
<dbReference type="Gene3D" id="3.10.350.10">
    <property type="entry name" value="LysM domain"/>
    <property type="match status" value="4"/>
</dbReference>
<dbReference type="Gene3D" id="3.20.20.80">
    <property type="entry name" value="Glycosidases"/>
    <property type="match status" value="1"/>
</dbReference>
<feature type="region of interest" description="Disordered" evidence="4">
    <location>
        <begin position="205"/>
        <end position="226"/>
    </location>
</feature>
<dbReference type="RefSeq" id="WP_156531139.1">
    <property type="nucleotide sequence ID" value="NZ_CACRUE010000039.1"/>
</dbReference>
<dbReference type="SUPFAM" id="SSF54106">
    <property type="entry name" value="LysM domain"/>
    <property type="match status" value="4"/>
</dbReference>
<feature type="domain" description="LysM" evidence="5">
    <location>
        <begin position="289"/>
        <end position="333"/>
    </location>
</feature>
<evidence type="ECO:0000256" key="4">
    <source>
        <dbReference type="SAM" id="MobiDB-lite"/>
    </source>
</evidence>
<dbReference type="InterPro" id="IPR002053">
    <property type="entry name" value="Glyco_hydro_25"/>
</dbReference>
<dbReference type="InterPro" id="IPR017853">
    <property type="entry name" value="GH"/>
</dbReference>
<dbReference type="SMART" id="SM00641">
    <property type="entry name" value="Glyco_25"/>
    <property type="match status" value="1"/>
</dbReference>
<dbReference type="InterPro" id="IPR018392">
    <property type="entry name" value="LysM"/>
</dbReference>
<dbReference type="GO" id="GO:0016998">
    <property type="term" value="P:cell wall macromolecule catabolic process"/>
    <property type="evidence" value="ECO:0007669"/>
    <property type="project" value="InterPro"/>
</dbReference>
<dbReference type="Pfam" id="PF01183">
    <property type="entry name" value="Glyco_hydro_25"/>
    <property type="match status" value="1"/>
</dbReference>
<dbReference type="PANTHER" id="PTHR33734:SF22">
    <property type="entry name" value="MEMBRANE-BOUND LYTIC MUREIN TRANSGLYCOSYLASE D"/>
    <property type="match status" value="1"/>
</dbReference>
<sequence length="454" mass="51116">MASYRGIDVSNWSGYINWREVRDAGIEVAIIQASEGTFYRDPYLHEFYNGAKENGIKVGFYHFFNPGSSPTPSEQARYFVDTIRGLDSDLKLVLDLEQTGGLDNYEVTRQAIEFLEEVKNYSGLDVAVYTYTNFAQYNLYEGLGLSEYPLWIAQLSEGGPSPNPIWGNKYVAWQYSDTGRVRGINASTDLDLIYDGMFLDDREDIPKEQKQPQRIPGTRQEPSTQSGVIYYTVQEGDTLTSIAQKYDTTVHEITVTNSIVNPNLIYVGEVLKVYPGNRSIIKRKKVFTTTYIVQSGDTLTSIAIKFDTTVQAIAELNDLQNPNLIYVGEILKIPTNSRGNLSAPSSRHYIKTYIVQSGDTLTSIAKKFNTTADKIALLNNITNPNLIYPGQILKIETSINSSTRGYNFNTMYTVQKGDTLLGISRKLDVDYKELIQKNDITNQNLIYPGEVLKI</sequence>
<proteinExistence type="inferred from homology"/>
<dbReference type="Pfam" id="PF01476">
    <property type="entry name" value="LysM"/>
    <property type="match status" value="4"/>
</dbReference>
<dbReference type="PANTHER" id="PTHR33734">
    <property type="entry name" value="LYSM DOMAIN-CONTAINING GPI-ANCHORED PROTEIN 2"/>
    <property type="match status" value="1"/>
</dbReference>
<feature type="domain" description="LysM" evidence="5">
    <location>
        <begin position="410"/>
        <end position="454"/>
    </location>
</feature>
<evidence type="ECO:0000256" key="3">
    <source>
        <dbReference type="ARBA" id="ARBA00023295"/>
    </source>
</evidence>
<evidence type="ECO:0000256" key="2">
    <source>
        <dbReference type="ARBA" id="ARBA00022801"/>
    </source>
</evidence>
<reference evidence="6" key="1">
    <citation type="submission" date="2019-11" db="EMBL/GenBank/DDBJ databases">
        <authorList>
            <person name="Feng L."/>
        </authorList>
    </citation>
    <scope>NUCLEOTIDE SEQUENCE</scope>
    <source>
        <strain evidence="6">IbartlettiiLFYP30</strain>
    </source>
</reference>